<evidence type="ECO:0000313" key="4">
    <source>
        <dbReference type="Proteomes" id="UP001212841"/>
    </source>
</evidence>
<dbReference type="AlphaFoldDB" id="A0AAD5S8C2"/>
<feature type="compositionally biased region" description="Basic and acidic residues" evidence="1">
    <location>
        <begin position="34"/>
        <end position="44"/>
    </location>
</feature>
<dbReference type="PANTHER" id="PTHR45884">
    <property type="entry name" value="N-ACETYLTRANSFERASE ECO"/>
    <property type="match status" value="1"/>
</dbReference>
<comment type="caution">
    <text evidence="3">The sequence shown here is derived from an EMBL/GenBank/DDBJ whole genome shotgun (WGS) entry which is preliminary data.</text>
</comment>
<accession>A0AAD5S8C2</accession>
<feature type="domain" description="N-acetyltransferase ESCO zinc-finger" evidence="2">
    <location>
        <begin position="192"/>
        <end position="231"/>
    </location>
</feature>
<feature type="region of interest" description="Disordered" evidence="1">
    <location>
        <begin position="1"/>
        <end position="188"/>
    </location>
</feature>
<sequence length="278" mass="30896">MDFFRKKLQPTAAADDYTLPSRPQVTRTYISRKRREELESEKADGATSETLHTLDHEESTKSENILREDPILVQTSIESNKESHVTAADTGSSGANPPKTRTIDSYFLKAPSNPQPQFITSHNSLKRNRPADITHDDIKGKNSPTSTPTPFLLLSSSPSPPKRLRTSITPSRPVQKPSTTPTPQKQPKKYEQLFLDLGQKNAGLQKCAACGMEYTVGKGEDETLHDRYHKAMTGGMEWMKHANEIVLQTYREHDGGKIILVGEGSSGREKRKVGAIAE</sequence>
<feature type="compositionally biased region" description="Basic and acidic residues" evidence="1">
    <location>
        <begin position="52"/>
        <end position="70"/>
    </location>
</feature>
<dbReference type="GO" id="GO:0000785">
    <property type="term" value="C:chromatin"/>
    <property type="evidence" value="ECO:0007669"/>
    <property type="project" value="TreeGrafter"/>
</dbReference>
<dbReference type="Proteomes" id="UP001212841">
    <property type="component" value="Unassembled WGS sequence"/>
</dbReference>
<dbReference type="EMBL" id="JADGJD010001028">
    <property type="protein sequence ID" value="KAJ3047097.1"/>
    <property type="molecule type" value="Genomic_DNA"/>
</dbReference>
<protein>
    <submittedName>
        <fullName evidence="3">N-acetyltransferase esco2</fullName>
    </submittedName>
</protein>
<evidence type="ECO:0000259" key="2">
    <source>
        <dbReference type="Pfam" id="PF13878"/>
    </source>
</evidence>
<proteinExistence type="predicted"/>
<organism evidence="3 4">
    <name type="scientific">Rhizophlyctis rosea</name>
    <dbReference type="NCBI Taxonomy" id="64517"/>
    <lineage>
        <taxon>Eukaryota</taxon>
        <taxon>Fungi</taxon>
        <taxon>Fungi incertae sedis</taxon>
        <taxon>Chytridiomycota</taxon>
        <taxon>Chytridiomycota incertae sedis</taxon>
        <taxon>Chytridiomycetes</taxon>
        <taxon>Rhizophlyctidales</taxon>
        <taxon>Rhizophlyctidaceae</taxon>
        <taxon>Rhizophlyctis</taxon>
    </lineage>
</organism>
<dbReference type="Pfam" id="PF13878">
    <property type="entry name" value="zf-C2H2_3"/>
    <property type="match status" value="1"/>
</dbReference>
<gene>
    <name evidence="3" type="primary">ESCO2</name>
    <name evidence="3" type="ORF">HK097_000238</name>
</gene>
<dbReference type="PANTHER" id="PTHR45884:SF2">
    <property type="entry name" value="N-ACETYLTRANSFERASE ECO"/>
    <property type="match status" value="1"/>
</dbReference>
<name>A0AAD5S8C2_9FUNG</name>
<dbReference type="InterPro" id="IPR028005">
    <property type="entry name" value="AcTrfase_ESCO_Znf_dom"/>
</dbReference>
<keyword evidence="4" id="KW-1185">Reference proteome</keyword>
<feature type="compositionally biased region" description="Low complexity" evidence="1">
    <location>
        <begin position="175"/>
        <end position="185"/>
    </location>
</feature>
<evidence type="ECO:0000313" key="3">
    <source>
        <dbReference type="EMBL" id="KAJ3047097.1"/>
    </source>
</evidence>
<dbReference type="GO" id="GO:0007064">
    <property type="term" value="P:mitotic sister chromatid cohesion"/>
    <property type="evidence" value="ECO:0007669"/>
    <property type="project" value="TreeGrafter"/>
</dbReference>
<feature type="compositionally biased region" description="Low complexity" evidence="1">
    <location>
        <begin position="143"/>
        <end position="157"/>
    </location>
</feature>
<dbReference type="GO" id="GO:0061733">
    <property type="term" value="F:protein-lysine-acetyltransferase activity"/>
    <property type="evidence" value="ECO:0007669"/>
    <property type="project" value="TreeGrafter"/>
</dbReference>
<feature type="compositionally biased region" description="Basic and acidic residues" evidence="1">
    <location>
        <begin position="129"/>
        <end position="140"/>
    </location>
</feature>
<dbReference type="GO" id="GO:0005634">
    <property type="term" value="C:nucleus"/>
    <property type="evidence" value="ECO:0007669"/>
    <property type="project" value="TreeGrafter"/>
</dbReference>
<reference evidence="3" key="1">
    <citation type="submission" date="2020-05" db="EMBL/GenBank/DDBJ databases">
        <title>Phylogenomic resolution of chytrid fungi.</title>
        <authorList>
            <person name="Stajich J.E."/>
            <person name="Amses K."/>
            <person name="Simmons R."/>
            <person name="Seto K."/>
            <person name="Myers J."/>
            <person name="Bonds A."/>
            <person name="Quandt C.A."/>
            <person name="Barry K."/>
            <person name="Liu P."/>
            <person name="Grigoriev I."/>
            <person name="Longcore J.E."/>
            <person name="James T.Y."/>
        </authorList>
    </citation>
    <scope>NUCLEOTIDE SEQUENCE</scope>
    <source>
        <strain evidence="3">JEL0318</strain>
    </source>
</reference>
<evidence type="ECO:0000256" key="1">
    <source>
        <dbReference type="SAM" id="MobiDB-lite"/>
    </source>
</evidence>